<name>A0A2C5Y0X1_9HYPO</name>
<evidence type="ECO:0000313" key="4">
    <source>
        <dbReference type="Proteomes" id="UP000226192"/>
    </source>
</evidence>
<evidence type="ECO:0000313" key="3">
    <source>
        <dbReference type="EMBL" id="PHH60614.1"/>
    </source>
</evidence>
<keyword evidence="4" id="KW-1185">Reference proteome</keyword>
<gene>
    <name evidence="3" type="ORF">CDD81_1404</name>
</gene>
<evidence type="ECO:0000256" key="2">
    <source>
        <dbReference type="SAM" id="SignalP"/>
    </source>
</evidence>
<organism evidence="3 4">
    <name type="scientific">Ophiocordyceps australis</name>
    <dbReference type="NCBI Taxonomy" id="1399860"/>
    <lineage>
        <taxon>Eukaryota</taxon>
        <taxon>Fungi</taxon>
        <taxon>Dikarya</taxon>
        <taxon>Ascomycota</taxon>
        <taxon>Pezizomycotina</taxon>
        <taxon>Sordariomycetes</taxon>
        <taxon>Hypocreomycetidae</taxon>
        <taxon>Hypocreales</taxon>
        <taxon>Ophiocordycipitaceae</taxon>
        <taxon>Ophiocordyceps</taxon>
    </lineage>
</organism>
<feature type="compositionally biased region" description="Basic and acidic residues" evidence="1">
    <location>
        <begin position="80"/>
        <end position="90"/>
    </location>
</feature>
<dbReference type="Proteomes" id="UP000226192">
    <property type="component" value="Unassembled WGS sequence"/>
</dbReference>
<feature type="signal peptide" evidence="2">
    <location>
        <begin position="1"/>
        <end position="18"/>
    </location>
</feature>
<accession>A0A2C5Y0X1</accession>
<sequence>MKTTTLLALMGMASNILAAPTGNELLPFYEGGDCSGGFFEECMGTLAFCKTRDEEACLQQRKAPPIKVSDDTGLVQKRMPKTERENSVGL</sequence>
<keyword evidence="2" id="KW-0732">Signal</keyword>
<feature type="chain" id="PRO_5012338223" evidence="2">
    <location>
        <begin position="19"/>
        <end position="90"/>
    </location>
</feature>
<proteinExistence type="predicted"/>
<dbReference type="AlphaFoldDB" id="A0A2C5Y0X1"/>
<reference evidence="3 4" key="1">
    <citation type="submission" date="2017-06" db="EMBL/GenBank/DDBJ databases">
        <title>Ant-infecting Ophiocordyceps genomes reveal a high diversity of potential behavioral manipulation genes and a possible major role for enterotoxins.</title>
        <authorList>
            <person name="De Bekker C."/>
            <person name="Evans H.C."/>
            <person name="Brachmann A."/>
            <person name="Hughes D.P."/>
        </authorList>
    </citation>
    <scope>NUCLEOTIDE SEQUENCE [LARGE SCALE GENOMIC DNA]</scope>
    <source>
        <strain evidence="3 4">Map64</strain>
    </source>
</reference>
<comment type="caution">
    <text evidence="3">The sequence shown here is derived from an EMBL/GenBank/DDBJ whole genome shotgun (WGS) entry which is preliminary data.</text>
</comment>
<evidence type="ECO:0000256" key="1">
    <source>
        <dbReference type="SAM" id="MobiDB-lite"/>
    </source>
</evidence>
<protein>
    <submittedName>
        <fullName evidence="3">Uncharacterized protein</fullName>
    </submittedName>
</protein>
<dbReference type="OrthoDB" id="4920156at2759"/>
<dbReference type="EMBL" id="NJET01000137">
    <property type="protein sequence ID" value="PHH60614.1"/>
    <property type="molecule type" value="Genomic_DNA"/>
</dbReference>
<feature type="region of interest" description="Disordered" evidence="1">
    <location>
        <begin position="68"/>
        <end position="90"/>
    </location>
</feature>